<dbReference type="InterPro" id="IPR050327">
    <property type="entry name" value="Proton-linked_MCT"/>
</dbReference>
<feature type="domain" description="Major facilitator superfamily (MFS) profile" evidence="5">
    <location>
        <begin position="35"/>
        <end position="418"/>
    </location>
</feature>
<comment type="subcellular location">
    <subcellularLocation>
        <location evidence="1">Membrane</location>
        <topology evidence="1">Multi-pass membrane protein</topology>
    </subcellularLocation>
</comment>
<feature type="compositionally biased region" description="Basic and acidic residues" evidence="3">
    <location>
        <begin position="1"/>
        <end position="10"/>
    </location>
</feature>
<keyword evidence="7" id="KW-1185">Reference proteome</keyword>
<sequence length="427" mass="46309">MERDPERDVKAQSLSEMEASTPGTAAVLPEGGLKAWLTVTGGWFILFATFGYLYSFGVYQDFYVREYLTNHSTSSIAWIGSFQLMMPFAMGIISGKIFDNGGFYAVQTVGCLLFTFSLFMLSLAKPFQYYQIFLSQGVGMGLGLGLTYTPTMAIMTHYFKRRRGLATGIALTGCSIGAVVFPIMLNQLIPRIGFGPAVRATAYIVLGCVIIGLALMRTQYAPKRNVKPANIKSFFSDISYMSTVVGALITTFGFYFPIIFLQLYSVQHQIDDNLAFYTIAIMNGTSVIGRIIGNHLADLYGPFNIQVPCTIITGATIWAVLGVHGKASLIVVSILYGIASGAWLSLAFLVLASLAQDASEVGARVGLALALSSFGSLGAAPVQGSLLGKDFDWIKPISFSAMMTIGGALFFFITRMLQAKRLNKQKV</sequence>
<evidence type="ECO:0000256" key="1">
    <source>
        <dbReference type="ARBA" id="ARBA00004141"/>
    </source>
</evidence>
<feature type="transmembrane region" description="Helical" evidence="4">
    <location>
        <begin position="329"/>
        <end position="354"/>
    </location>
</feature>
<dbReference type="InterPro" id="IPR020846">
    <property type="entry name" value="MFS_dom"/>
</dbReference>
<dbReference type="SUPFAM" id="SSF103473">
    <property type="entry name" value="MFS general substrate transporter"/>
    <property type="match status" value="1"/>
</dbReference>
<dbReference type="InterPro" id="IPR011701">
    <property type="entry name" value="MFS"/>
</dbReference>
<feature type="region of interest" description="Disordered" evidence="3">
    <location>
        <begin position="1"/>
        <end position="21"/>
    </location>
</feature>
<feature type="transmembrane region" description="Helical" evidence="4">
    <location>
        <begin position="75"/>
        <end position="95"/>
    </location>
</feature>
<feature type="transmembrane region" description="Helical" evidence="4">
    <location>
        <begin position="361"/>
        <end position="381"/>
    </location>
</feature>
<dbReference type="EMBL" id="JAACJM010000361">
    <property type="protein sequence ID" value="KAF5328479.1"/>
    <property type="molecule type" value="Genomic_DNA"/>
</dbReference>
<evidence type="ECO:0000256" key="4">
    <source>
        <dbReference type="SAM" id="Phobius"/>
    </source>
</evidence>
<evidence type="ECO:0000256" key="2">
    <source>
        <dbReference type="ARBA" id="ARBA00006727"/>
    </source>
</evidence>
<comment type="caution">
    <text evidence="6">The sequence shown here is derived from an EMBL/GenBank/DDBJ whole genome shotgun (WGS) entry which is preliminary data.</text>
</comment>
<dbReference type="Gene3D" id="1.20.1250.20">
    <property type="entry name" value="MFS general substrate transporter like domains"/>
    <property type="match status" value="2"/>
</dbReference>
<evidence type="ECO:0000256" key="3">
    <source>
        <dbReference type="SAM" id="MobiDB-lite"/>
    </source>
</evidence>
<organism evidence="6 7">
    <name type="scientific">Tetrapyrgos nigripes</name>
    <dbReference type="NCBI Taxonomy" id="182062"/>
    <lineage>
        <taxon>Eukaryota</taxon>
        <taxon>Fungi</taxon>
        <taxon>Dikarya</taxon>
        <taxon>Basidiomycota</taxon>
        <taxon>Agaricomycotina</taxon>
        <taxon>Agaricomycetes</taxon>
        <taxon>Agaricomycetidae</taxon>
        <taxon>Agaricales</taxon>
        <taxon>Marasmiineae</taxon>
        <taxon>Marasmiaceae</taxon>
        <taxon>Tetrapyrgos</taxon>
    </lineage>
</organism>
<keyword evidence="4" id="KW-1133">Transmembrane helix</keyword>
<dbReference type="PANTHER" id="PTHR11360:SF234">
    <property type="entry name" value="MFS-TYPE TRANSPORTER DBAD-RELATED"/>
    <property type="match status" value="1"/>
</dbReference>
<dbReference type="PANTHER" id="PTHR11360">
    <property type="entry name" value="MONOCARBOXYLATE TRANSPORTER"/>
    <property type="match status" value="1"/>
</dbReference>
<dbReference type="Proteomes" id="UP000559256">
    <property type="component" value="Unassembled WGS sequence"/>
</dbReference>
<dbReference type="InterPro" id="IPR036259">
    <property type="entry name" value="MFS_trans_sf"/>
</dbReference>
<feature type="transmembrane region" description="Helical" evidence="4">
    <location>
        <begin position="197"/>
        <end position="217"/>
    </location>
</feature>
<feature type="transmembrane region" description="Helical" evidence="4">
    <location>
        <begin position="238"/>
        <end position="262"/>
    </location>
</feature>
<feature type="transmembrane region" description="Helical" evidence="4">
    <location>
        <begin position="129"/>
        <end position="153"/>
    </location>
</feature>
<feature type="transmembrane region" description="Helical" evidence="4">
    <location>
        <begin position="393"/>
        <end position="414"/>
    </location>
</feature>
<comment type="similarity">
    <text evidence="2">Belongs to the major facilitator superfamily. Monocarboxylate porter (TC 2.A.1.13) family.</text>
</comment>
<dbReference type="GO" id="GO:0022857">
    <property type="term" value="F:transmembrane transporter activity"/>
    <property type="evidence" value="ECO:0007669"/>
    <property type="project" value="InterPro"/>
</dbReference>
<keyword evidence="4" id="KW-0812">Transmembrane</keyword>
<keyword evidence="4" id="KW-0472">Membrane</keyword>
<feature type="transmembrane region" description="Helical" evidence="4">
    <location>
        <begin position="305"/>
        <end position="323"/>
    </location>
</feature>
<evidence type="ECO:0000259" key="5">
    <source>
        <dbReference type="PROSITE" id="PS50850"/>
    </source>
</evidence>
<dbReference type="GO" id="GO:0016020">
    <property type="term" value="C:membrane"/>
    <property type="evidence" value="ECO:0007669"/>
    <property type="project" value="UniProtKB-SubCell"/>
</dbReference>
<dbReference type="PROSITE" id="PS50850">
    <property type="entry name" value="MFS"/>
    <property type="match status" value="1"/>
</dbReference>
<dbReference type="Pfam" id="PF07690">
    <property type="entry name" value="MFS_1"/>
    <property type="match status" value="1"/>
</dbReference>
<gene>
    <name evidence="6" type="ORF">D9758_018602</name>
</gene>
<accession>A0A8H5BSK6</accession>
<proteinExistence type="inferred from homology"/>
<name>A0A8H5BSK6_9AGAR</name>
<feature type="transmembrane region" description="Helical" evidence="4">
    <location>
        <begin position="35"/>
        <end position="55"/>
    </location>
</feature>
<evidence type="ECO:0000313" key="7">
    <source>
        <dbReference type="Proteomes" id="UP000559256"/>
    </source>
</evidence>
<feature type="transmembrane region" description="Helical" evidence="4">
    <location>
        <begin position="165"/>
        <end position="185"/>
    </location>
</feature>
<dbReference type="OrthoDB" id="6499973at2759"/>
<feature type="transmembrane region" description="Helical" evidence="4">
    <location>
        <begin position="102"/>
        <end position="123"/>
    </location>
</feature>
<evidence type="ECO:0000313" key="6">
    <source>
        <dbReference type="EMBL" id="KAF5328479.1"/>
    </source>
</evidence>
<reference evidence="6 7" key="1">
    <citation type="journal article" date="2020" name="ISME J.">
        <title>Uncovering the hidden diversity of litter-decomposition mechanisms in mushroom-forming fungi.</title>
        <authorList>
            <person name="Floudas D."/>
            <person name="Bentzer J."/>
            <person name="Ahren D."/>
            <person name="Johansson T."/>
            <person name="Persson P."/>
            <person name="Tunlid A."/>
        </authorList>
    </citation>
    <scope>NUCLEOTIDE SEQUENCE [LARGE SCALE GENOMIC DNA]</scope>
    <source>
        <strain evidence="6 7">CBS 291.85</strain>
    </source>
</reference>
<dbReference type="AlphaFoldDB" id="A0A8H5BSK6"/>
<protein>
    <recommendedName>
        <fullName evidence="5">Major facilitator superfamily (MFS) profile domain-containing protein</fullName>
    </recommendedName>
</protein>
<feature type="transmembrane region" description="Helical" evidence="4">
    <location>
        <begin position="274"/>
        <end position="293"/>
    </location>
</feature>